<protein>
    <submittedName>
        <fullName evidence="2">Uncharacterized protein</fullName>
    </submittedName>
</protein>
<evidence type="ECO:0000313" key="2">
    <source>
        <dbReference type="EMBL" id="CAI9731883.1"/>
    </source>
</evidence>
<keyword evidence="3" id="KW-1185">Reference proteome</keyword>
<gene>
    <name evidence="2" type="ORF">OCTVUL_1B005112</name>
</gene>
<name>A0AA36BCJ1_OCTVU</name>
<evidence type="ECO:0000313" key="3">
    <source>
        <dbReference type="Proteomes" id="UP001162480"/>
    </source>
</evidence>
<dbReference type="Proteomes" id="UP001162480">
    <property type="component" value="Chromosome 13"/>
</dbReference>
<evidence type="ECO:0000256" key="1">
    <source>
        <dbReference type="SAM" id="MobiDB-lite"/>
    </source>
</evidence>
<accession>A0AA36BCJ1</accession>
<dbReference type="AlphaFoldDB" id="A0AA36BCJ1"/>
<feature type="region of interest" description="Disordered" evidence="1">
    <location>
        <begin position="182"/>
        <end position="210"/>
    </location>
</feature>
<organism evidence="2 3">
    <name type="scientific">Octopus vulgaris</name>
    <name type="common">Common octopus</name>
    <dbReference type="NCBI Taxonomy" id="6645"/>
    <lineage>
        <taxon>Eukaryota</taxon>
        <taxon>Metazoa</taxon>
        <taxon>Spiralia</taxon>
        <taxon>Lophotrochozoa</taxon>
        <taxon>Mollusca</taxon>
        <taxon>Cephalopoda</taxon>
        <taxon>Coleoidea</taxon>
        <taxon>Octopodiformes</taxon>
        <taxon>Octopoda</taxon>
        <taxon>Incirrata</taxon>
        <taxon>Octopodidae</taxon>
        <taxon>Octopus</taxon>
    </lineage>
</organism>
<reference evidence="2" key="1">
    <citation type="submission" date="2023-08" db="EMBL/GenBank/DDBJ databases">
        <authorList>
            <person name="Alioto T."/>
            <person name="Alioto T."/>
            <person name="Gomez Garrido J."/>
        </authorList>
    </citation>
    <scope>NUCLEOTIDE SEQUENCE</scope>
</reference>
<feature type="compositionally biased region" description="Low complexity" evidence="1">
    <location>
        <begin position="191"/>
        <end position="210"/>
    </location>
</feature>
<dbReference type="EMBL" id="OX597826">
    <property type="protein sequence ID" value="CAI9731883.1"/>
    <property type="molecule type" value="Genomic_DNA"/>
</dbReference>
<sequence length="317" mass="36282">MTSNPKSRGINAKQNPIDRLTEILIRKQLEQVDKVQQKNCSTEITGRKVNNKPTLGCRNNQTSKSYSRLLGGSSIYFIDENNKNEHLKVALSNDFKMYNMKMNYGGDMERLKTNIISANDSRKVTEFRRTSKNLIKRRYHDKNLQRNMTFINSSSLPKDDTTLTGDLKVTKVNLVRSRTELQMKGTDDNYNNSTNNNSSNNNINSISSNNNINSINSNSFSQPSCGGVKTSIKQSPRLQNHCLRSKVLGNLQLPRKTTRFGETSDFHYSPKYWSYDINGCLANLSLSKRPANNYESTVKYFCKSLKKILRESTMDRR</sequence>
<proteinExistence type="predicted"/>